<evidence type="ECO:0000256" key="20">
    <source>
        <dbReference type="RuleBase" id="RU003664"/>
    </source>
</evidence>
<evidence type="ECO:0000256" key="1">
    <source>
        <dbReference type="ARBA" id="ARBA00002734"/>
    </source>
</evidence>
<dbReference type="GO" id="GO:0051301">
    <property type="term" value="P:cell division"/>
    <property type="evidence" value="ECO:0007669"/>
    <property type="project" value="UniProtKB-KW"/>
</dbReference>
<dbReference type="HAMAP" id="MF_00639">
    <property type="entry name" value="MurD"/>
    <property type="match status" value="1"/>
</dbReference>
<keyword evidence="11 19" id="KW-0067">ATP-binding</keyword>
<dbReference type="PANTHER" id="PTHR43692">
    <property type="entry name" value="UDP-N-ACETYLMURAMOYLALANINE--D-GLUTAMATE LIGASE"/>
    <property type="match status" value="1"/>
</dbReference>
<dbReference type="SUPFAM" id="SSF53623">
    <property type="entry name" value="MurD-like peptide ligases, catalytic domain"/>
    <property type="match status" value="1"/>
</dbReference>
<dbReference type="SUPFAM" id="SSF51984">
    <property type="entry name" value="MurCD N-terminal domain"/>
    <property type="match status" value="1"/>
</dbReference>
<dbReference type="PROSITE" id="PS01011">
    <property type="entry name" value="FOLYLPOLYGLU_SYNT_1"/>
    <property type="match status" value="1"/>
</dbReference>
<evidence type="ECO:0000256" key="9">
    <source>
        <dbReference type="ARBA" id="ARBA00022618"/>
    </source>
</evidence>
<dbReference type="Pfam" id="PF02875">
    <property type="entry name" value="Mur_ligase_C"/>
    <property type="match status" value="1"/>
</dbReference>
<dbReference type="InterPro" id="IPR005762">
    <property type="entry name" value="MurD"/>
</dbReference>
<comment type="caution">
    <text evidence="23">The sequence shown here is derived from an EMBL/GenBank/DDBJ whole genome shotgun (WGS) entry which is preliminary data.</text>
</comment>
<dbReference type="Pfam" id="PF21799">
    <property type="entry name" value="MurD-like_N"/>
    <property type="match status" value="1"/>
</dbReference>
<comment type="catalytic activity">
    <reaction evidence="18 19 20">
        <text>UDP-N-acetyl-alpha-D-muramoyl-L-alanine + D-glutamate + ATP = UDP-N-acetyl-alpha-D-muramoyl-L-alanyl-D-glutamate + ADP + phosphate + H(+)</text>
        <dbReference type="Rhea" id="RHEA:16429"/>
        <dbReference type="ChEBI" id="CHEBI:15378"/>
        <dbReference type="ChEBI" id="CHEBI:29986"/>
        <dbReference type="ChEBI" id="CHEBI:30616"/>
        <dbReference type="ChEBI" id="CHEBI:43474"/>
        <dbReference type="ChEBI" id="CHEBI:83898"/>
        <dbReference type="ChEBI" id="CHEBI:83900"/>
        <dbReference type="ChEBI" id="CHEBI:456216"/>
        <dbReference type="EC" id="6.3.2.9"/>
    </reaction>
</comment>
<evidence type="ECO:0000256" key="6">
    <source>
        <dbReference type="ARBA" id="ARBA00015655"/>
    </source>
</evidence>
<dbReference type="NCBIfam" id="TIGR01087">
    <property type="entry name" value="murD"/>
    <property type="match status" value="1"/>
</dbReference>
<dbReference type="EC" id="6.3.2.9" evidence="5 19"/>
<comment type="pathway">
    <text evidence="3 19 20">Cell wall biogenesis; peptidoglycan biosynthesis.</text>
</comment>
<dbReference type="PANTHER" id="PTHR43692:SF1">
    <property type="entry name" value="UDP-N-ACETYLMURAMOYLALANINE--D-GLUTAMATE LIGASE"/>
    <property type="match status" value="1"/>
</dbReference>
<keyword evidence="9 19" id="KW-0132">Cell division</keyword>
<keyword evidence="12 19" id="KW-0133">Cell shape</keyword>
<feature type="domain" description="Mur ligase C-terminal" evidence="21">
    <location>
        <begin position="321"/>
        <end position="434"/>
    </location>
</feature>
<comment type="subcellular location">
    <subcellularLocation>
        <location evidence="2 19 20">Cytoplasm</location>
    </subcellularLocation>
</comment>
<dbReference type="AlphaFoldDB" id="A0A0R2LCL5"/>
<dbReference type="GO" id="GO:0005524">
    <property type="term" value="F:ATP binding"/>
    <property type="evidence" value="ECO:0007669"/>
    <property type="project" value="UniProtKB-UniRule"/>
</dbReference>
<dbReference type="GO" id="GO:0008360">
    <property type="term" value="P:regulation of cell shape"/>
    <property type="evidence" value="ECO:0007669"/>
    <property type="project" value="UniProtKB-KW"/>
</dbReference>
<evidence type="ECO:0000256" key="8">
    <source>
        <dbReference type="ARBA" id="ARBA00022598"/>
    </source>
</evidence>
<feature type="binding site" evidence="19">
    <location>
        <begin position="125"/>
        <end position="131"/>
    </location>
    <ligand>
        <name>ATP</name>
        <dbReference type="ChEBI" id="CHEBI:30616"/>
    </ligand>
</feature>
<evidence type="ECO:0000256" key="12">
    <source>
        <dbReference type="ARBA" id="ARBA00022960"/>
    </source>
</evidence>
<evidence type="ECO:0000259" key="22">
    <source>
        <dbReference type="Pfam" id="PF08245"/>
    </source>
</evidence>
<dbReference type="STRING" id="348151.IV55_GL001499"/>
<keyword evidence="8 19" id="KW-0436">Ligase</keyword>
<dbReference type="GO" id="GO:0071555">
    <property type="term" value="P:cell wall organization"/>
    <property type="evidence" value="ECO:0007669"/>
    <property type="project" value="UniProtKB-KW"/>
</dbReference>
<keyword evidence="14 19" id="KW-0131">Cell cycle</keyword>
<dbReference type="GO" id="GO:0009252">
    <property type="term" value="P:peptidoglycan biosynthetic process"/>
    <property type="evidence" value="ECO:0007669"/>
    <property type="project" value="UniProtKB-UniRule"/>
</dbReference>
<name>A0A0R2LCL5_9LACO</name>
<keyword evidence="7 19" id="KW-0963">Cytoplasm</keyword>
<comment type="similarity">
    <text evidence="4 19">Belongs to the MurCDEF family.</text>
</comment>
<dbReference type="Pfam" id="PF08245">
    <property type="entry name" value="Mur_ligase_M"/>
    <property type="match status" value="1"/>
</dbReference>
<dbReference type="Gene3D" id="3.90.190.20">
    <property type="entry name" value="Mur ligase, C-terminal domain"/>
    <property type="match status" value="1"/>
</dbReference>
<evidence type="ECO:0000256" key="13">
    <source>
        <dbReference type="ARBA" id="ARBA00022984"/>
    </source>
</evidence>
<evidence type="ECO:0000313" key="24">
    <source>
        <dbReference type="Proteomes" id="UP000051139"/>
    </source>
</evidence>
<dbReference type="Proteomes" id="UP000051139">
    <property type="component" value="Unassembled WGS sequence"/>
</dbReference>
<keyword evidence="15 19" id="KW-0961">Cell wall biogenesis/degradation</keyword>
<keyword evidence="10 19" id="KW-0547">Nucleotide-binding</keyword>
<evidence type="ECO:0000256" key="2">
    <source>
        <dbReference type="ARBA" id="ARBA00004496"/>
    </source>
</evidence>
<proteinExistence type="inferred from homology"/>
<dbReference type="GO" id="GO:0008764">
    <property type="term" value="F:UDP-N-acetylmuramoylalanine-D-glutamate ligase activity"/>
    <property type="evidence" value="ECO:0007669"/>
    <property type="project" value="UniProtKB-UniRule"/>
</dbReference>
<dbReference type="GO" id="GO:0005737">
    <property type="term" value="C:cytoplasm"/>
    <property type="evidence" value="ECO:0007669"/>
    <property type="project" value="UniProtKB-SubCell"/>
</dbReference>
<dbReference type="PATRIC" id="fig|348151.3.peg.1545"/>
<evidence type="ECO:0000259" key="21">
    <source>
        <dbReference type="Pfam" id="PF02875"/>
    </source>
</evidence>
<evidence type="ECO:0000256" key="19">
    <source>
        <dbReference type="HAMAP-Rule" id="MF_00639"/>
    </source>
</evidence>
<protein>
    <recommendedName>
        <fullName evidence="6 19">UDP-N-acetylmuramoylalanine--D-glutamate ligase</fullName>
        <ecNumber evidence="5 19">6.3.2.9</ecNumber>
    </recommendedName>
    <alternativeName>
        <fullName evidence="17 19">D-glutamic acid-adding enzyme</fullName>
    </alternativeName>
    <alternativeName>
        <fullName evidence="16 19">UDP-N-acetylmuramoyl-L-alanyl-D-glutamate synthetase</fullName>
    </alternativeName>
</protein>
<evidence type="ECO:0000256" key="17">
    <source>
        <dbReference type="ARBA" id="ARBA00032324"/>
    </source>
</evidence>
<evidence type="ECO:0000256" key="10">
    <source>
        <dbReference type="ARBA" id="ARBA00022741"/>
    </source>
</evidence>
<dbReference type="GO" id="GO:0004326">
    <property type="term" value="F:tetrahydrofolylpolyglutamate synthase activity"/>
    <property type="evidence" value="ECO:0007669"/>
    <property type="project" value="InterPro"/>
</dbReference>
<evidence type="ECO:0000256" key="3">
    <source>
        <dbReference type="ARBA" id="ARBA00004752"/>
    </source>
</evidence>
<dbReference type="UniPathway" id="UPA00219"/>
<organism evidence="23 24">
    <name type="scientific">Furfurilactobacillus siliginis</name>
    <dbReference type="NCBI Taxonomy" id="348151"/>
    <lineage>
        <taxon>Bacteria</taxon>
        <taxon>Bacillati</taxon>
        <taxon>Bacillota</taxon>
        <taxon>Bacilli</taxon>
        <taxon>Lactobacillales</taxon>
        <taxon>Lactobacillaceae</taxon>
        <taxon>Furfurilactobacillus</taxon>
    </lineage>
</organism>
<dbReference type="InterPro" id="IPR013221">
    <property type="entry name" value="Mur_ligase_cen"/>
</dbReference>
<evidence type="ECO:0000313" key="23">
    <source>
        <dbReference type="EMBL" id="KRN96116.1"/>
    </source>
</evidence>
<accession>A0A0R2LCL5</accession>
<dbReference type="SUPFAM" id="SSF53244">
    <property type="entry name" value="MurD-like peptide ligases, peptide-binding domain"/>
    <property type="match status" value="1"/>
</dbReference>
<evidence type="ECO:0000256" key="18">
    <source>
        <dbReference type="ARBA" id="ARBA00047632"/>
    </source>
</evidence>
<evidence type="ECO:0000256" key="16">
    <source>
        <dbReference type="ARBA" id="ARBA00030398"/>
    </source>
</evidence>
<evidence type="ECO:0000256" key="4">
    <source>
        <dbReference type="ARBA" id="ARBA00010416"/>
    </source>
</evidence>
<dbReference type="InterPro" id="IPR018109">
    <property type="entry name" value="Folylpolyglutamate_synth_CS"/>
</dbReference>
<dbReference type="Gene3D" id="3.40.1190.10">
    <property type="entry name" value="Mur-like, catalytic domain"/>
    <property type="match status" value="1"/>
</dbReference>
<dbReference type="InterPro" id="IPR036565">
    <property type="entry name" value="Mur-like_cat_sf"/>
</dbReference>
<feature type="domain" description="Mur ligase central" evidence="22">
    <location>
        <begin position="123"/>
        <end position="299"/>
    </location>
</feature>
<comment type="function">
    <text evidence="1 19 20">Cell wall formation. Catalyzes the addition of glutamate to the nucleotide precursor UDP-N-acetylmuramoyl-L-alanine (UMA).</text>
</comment>
<dbReference type="InterPro" id="IPR004101">
    <property type="entry name" value="Mur_ligase_C"/>
</dbReference>
<keyword evidence="13 19" id="KW-0573">Peptidoglycan synthesis</keyword>
<sequence>MKRAIIVKNVTTYQNKKVLVLGLAKSGTSAAQLLKKLGAFVTVNDAKPFDENPAAQALVSEGIRVIAGSNPVSLLDEDFALVVKNPGIPYSNPLVKAALAHEIPVISEVELAAQVNDAMLIGVTGTNGKTTVTTMITNMLNEGRTTGQAKYAGNIGVPATEVVQEVGPDDVLVTELSSFMLAGIDTLHPHIAVITNMYTAHIDWHGSREAYVAAKMRITMNQTKDDFLIMNWDLPEQHELAKQSAAQIIKVSRQGAADTDAYVEDGQLMWRDEAIMAVADINVPGEQNVENALAALAAAKVAGQGNAAIAQVLTHFAGVRHRLQYVLEHDGRKFYNDSKATDIEATQMALRGFKQPVVLLAGGLDRGFKFDRLAPDLKEHVKAIVLFGETKTLLADAAKEAGISQIEFADDAVAAVPVAYKLSEPGDIVLLSPANASWDQFPSFEVRGDKFIQAVEQLTGQKEE</sequence>
<evidence type="ECO:0000256" key="5">
    <source>
        <dbReference type="ARBA" id="ARBA00012212"/>
    </source>
</evidence>
<gene>
    <name evidence="19" type="primary">murD</name>
    <name evidence="23" type="ORF">IV55_GL001499</name>
</gene>
<evidence type="ECO:0000256" key="15">
    <source>
        <dbReference type="ARBA" id="ARBA00023316"/>
    </source>
</evidence>
<evidence type="ECO:0000256" key="11">
    <source>
        <dbReference type="ARBA" id="ARBA00022840"/>
    </source>
</evidence>
<evidence type="ECO:0000256" key="14">
    <source>
        <dbReference type="ARBA" id="ARBA00023306"/>
    </source>
</evidence>
<dbReference type="Gene3D" id="3.40.50.720">
    <property type="entry name" value="NAD(P)-binding Rossmann-like Domain"/>
    <property type="match status" value="1"/>
</dbReference>
<evidence type="ECO:0000256" key="7">
    <source>
        <dbReference type="ARBA" id="ARBA00022490"/>
    </source>
</evidence>
<dbReference type="EMBL" id="JQCB01000005">
    <property type="protein sequence ID" value="KRN96116.1"/>
    <property type="molecule type" value="Genomic_DNA"/>
</dbReference>
<keyword evidence="24" id="KW-1185">Reference proteome</keyword>
<reference evidence="23 24" key="1">
    <citation type="journal article" date="2015" name="Genome Announc.">
        <title>Expanding the biotechnology potential of lactobacilli through comparative genomics of 213 strains and associated genera.</title>
        <authorList>
            <person name="Sun Z."/>
            <person name="Harris H.M."/>
            <person name="McCann A."/>
            <person name="Guo C."/>
            <person name="Argimon S."/>
            <person name="Zhang W."/>
            <person name="Yang X."/>
            <person name="Jeffery I.B."/>
            <person name="Cooney J.C."/>
            <person name="Kagawa T.F."/>
            <person name="Liu W."/>
            <person name="Song Y."/>
            <person name="Salvetti E."/>
            <person name="Wrobel A."/>
            <person name="Rasinkangas P."/>
            <person name="Parkhill J."/>
            <person name="Rea M.C."/>
            <person name="O'Sullivan O."/>
            <person name="Ritari J."/>
            <person name="Douillard F.P."/>
            <person name="Paul Ross R."/>
            <person name="Yang R."/>
            <person name="Briner A.E."/>
            <person name="Felis G.E."/>
            <person name="de Vos W.M."/>
            <person name="Barrangou R."/>
            <person name="Klaenhammer T.R."/>
            <person name="Caufield P.W."/>
            <person name="Cui Y."/>
            <person name="Zhang H."/>
            <person name="O'Toole P.W."/>
        </authorList>
    </citation>
    <scope>NUCLEOTIDE SEQUENCE [LARGE SCALE GENOMIC DNA]</scope>
    <source>
        <strain evidence="23 24">DSM 22696</strain>
    </source>
</reference>
<dbReference type="InterPro" id="IPR036615">
    <property type="entry name" value="Mur_ligase_C_dom_sf"/>
</dbReference>